<sequence length="129" mass="14296">MKILAMLKALANGIHPETGEILTAESTANKPEAIRILFALIEELSATPEKQKKTKLTPEEKKQRNLAEGRPAKSYFPWTEEEKVILAERFGQSEAIEALGGEFGRSARAVAIQLEKMGLITAEQRLAYT</sequence>
<gene>
    <name evidence="2" type="ORF">JT31_12245</name>
</gene>
<dbReference type="AlphaFoldDB" id="A0A089PZ81"/>
<dbReference type="EMBL" id="CP009451">
    <property type="protein sequence ID" value="AIR05348.1"/>
    <property type="molecule type" value="Genomic_DNA"/>
</dbReference>
<dbReference type="KEGG" id="cnt:JT31_12245"/>
<evidence type="ECO:0000256" key="1">
    <source>
        <dbReference type="SAM" id="MobiDB-lite"/>
    </source>
</evidence>
<accession>A0A089PZ81</accession>
<keyword evidence="3" id="KW-1185">Reference proteome</keyword>
<reference evidence="2 3" key="1">
    <citation type="submission" date="2014-09" db="EMBL/GenBank/DDBJ databases">
        <title>Cedecea neteri SSMD04 Genome Sequencing.</title>
        <authorList>
            <person name="Tan J.-Y."/>
        </authorList>
    </citation>
    <scope>NUCLEOTIDE SEQUENCE [LARGE SCALE GENOMIC DNA]</scope>
    <source>
        <strain evidence="2 3">SSMD04</strain>
    </source>
</reference>
<dbReference type="RefSeq" id="WP_038477191.1">
    <property type="nucleotide sequence ID" value="NZ_CP009451.1"/>
</dbReference>
<name>A0A089PZ81_9ENTR</name>
<dbReference type="OrthoDB" id="6637817at2"/>
<protein>
    <submittedName>
        <fullName evidence="2">Uncharacterized protein</fullName>
    </submittedName>
</protein>
<evidence type="ECO:0000313" key="3">
    <source>
        <dbReference type="Proteomes" id="UP000029481"/>
    </source>
</evidence>
<dbReference type="Proteomes" id="UP000029481">
    <property type="component" value="Chromosome"/>
</dbReference>
<proteinExistence type="predicted"/>
<feature type="region of interest" description="Disordered" evidence="1">
    <location>
        <begin position="49"/>
        <end position="72"/>
    </location>
</feature>
<organism evidence="2 3">
    <name type="scientific">Cedecea neteri</name>
    <dbReference type="NCBI Taxonomy" id="158822"/>
    <lineage>
        <taxon>Bacteria</taxon>
        <taxon>Pseudomonadati</taxon>
        <taxon>Pseudomonadota</taxon>
        <taxon>Gammaproteobacteria</taxon>
        <taxon>Enterobacterales</taxon>
        <taxon>Enterobacteriaceae</taxon>
        <taxon>Cedecea</taxon>
    </lineage>
</organism>
<evidence type="ECO:0000313" key="2">
    <source>
        <dbReference type="EMBL" id="AIR05348.1"/>
    </source>
</evidence>
<feature type="compositionally biased region" description="Basic and acidic residues" evidence="1">
    <location>
        <begin position="56"/>
        <end position="71"/>
    </location>
</feature>